<dbReference type="RefSeq" id="WP_156287028.1">
    <property type="nucleotide sequence ID" value="NZ_CP046509.1"/>
</dbReference>
<protein>
    <recommendedName>
        <fullName evidence="3">AbrB/MazE/SpoVT family DNA-binding domain-containing protein</fullName>
    </recommendedName>
</protein>
<organism evidence="1 2">
    <name type="scientific">Erwinia sorbitola</name>
    <dbReference type="NCBI Taxonomy" id="2681984"/>
    <lineage>
        <taxon>Bacteria</taxon>
        <taxon>Pseudomonadati</taxon>
        <taxon>Pseudomonadota</taxon>
        <taxon>Gammaproteobacteria</taxon>
        <taxon>Enterobacterales</taxon>
        <taxon>Erwiniaceae</taxon>
        <taxon>Erwinia</taxon>
    </lineage>
</organism>
<dbReference type="KEGG" id="erwi:GN242_05525"/>
<dbReference type="Proteomes" id="UP000424752">
    <property type="component" value="Chromosome"/>
</dbReference>
<evidence type="ECO:0000313" key="1">
    <source>
        <dbReference type="EMBL" id="QGU86709.1"/>
    </source>
</evidence>
<proteinExistence type="predicted"/>
<sequence length="54" mass="5906">MQHIAFKLAAYLVIEAGFEMGAHLTVKITDGGIVLVPESGKVDDLKRKPEALRQ</sequence>
<evidence type="ECO:0008006" key="3">
    <source>
        <dbReference type="Google" id="ProtNLM"/>
    </source>
</evidence>
<dbReference type="AlphaFoldDB" id="A0A6I6ENQ9"/>
<reference evidence="1 2" key="1">
    <citation type="submission" date="2019-12" db="EMBL/GenBank/DDBJ databases">
        <title>Erwinia sp. nov., isolated from droppings of birds in the Qinghai-Tiebt plateau of China.</title>
        <authorList>
            <person name="Ge Y."/>
        </authorList>
    </citation>
    <scope>NUCLEOTIDE SEQUENCE [LARGE SCALE GENOMIC DNA]</scope>
    <source>
        <strain evidence="1 2">J780</strain>
    </source>
</reference>
<dbReference type="EMBL" id="CP046509">
    <property type="protein sequence ID" value="QGU86709.1"/>
    <property type="molecule type" value="Genomic_DNA"/>
</dbReference>
<gene>
    <name evidence="1" type="ORF">GN242_05525</name>
</gene>
<evidence type="ECO:0000313" key="2">
    <source>
        <dbReference type="Proteomes" id="UP000424752"/>
    </source>
</evidence>
<name>A0A6I6ENQ9_9GAMM</name>
<accession>A0A6I6ENQ9</accession>